<comment type="caution">
    <text evidence="2">The sequence shown here is derived from an EMBL/GenBank/DDBJ whole genome shotgun (WGS) entry which is preliminary data.</text>
</comment>
<keyword evidence="1" id="KW-0812">Transmembrane</keyword>
<evidence type="ECO:0000313" key="3">
    <source>
        <dbReference type="Proteomes" id="UP000326757"/>
    </source>
</evidence>
<sequence>MTDWKPFEDAGIILTIMVVTLFALALLFESFRTTTSWVFGRVTAPIIWIWGYLVGLGGILSRRVVRNGIDERREFGGYGNGNENEIELEDLERGAVGVGVAVVDTESIAEAGPAYTGDGGDLGDGEDITDPREAHVETSVGFVNAA</sequence>
<name>A0A5N6KC23_MONLA</name>
<dbReference type="AlphaFoldDB" id="A0A5N6KC23"/>
<keyword evidence="1" id="KW-0472">Membrane</keyword>
<protein>
    <submittedName>
        <fullName evidence="2">Uncharacterized protein</fullName>
    </submittedName>
</protein>
<accession>A0A5N6KC23</accession>
<keyword evidence="3" id="KW-1185">Reference proteome</keyword>
<gene>
    <name evidence="2" type="ORF">EYC80_002872</name>
</gene>
<dbReference type="Proteomes" id="UP000326757">
    <property type="component" value="Unassembled WGS sequence"/>
</dbReference>
<organism evidence="2 3">
    <name type="scientific">Monilinia laxa</name>
    <name type="common">Brown rot fungus</name>
    <name type="synonym">Sclerotinia laxa</name>
    <dbReference type="NCBI Taxonomy" id="61186"/>
    <lineage>
        <taxon>Eukaryota</taxon>
        <taxon>Fungi</taxon>
        <taxon>Dikarya</taxon>
        <taxon>Ascomycota</taxon>
        <taxon>Pezizomycotina</taxon>
        <taxon>Leotiomycetes</taxon>
        <taxon>Helotiales</taxon>
        <taxon>Sclerotiniaceae</taxon>
        <taxon>Monilinia</taxon>
    </lineage>
</organism>
<feature type="transmembrane region" description="Helical" evidence="1">
    <location>
        <begin position="12"/>
        <end position="31"/>
    </location>
</feature>
<dbReference type="EMBL" id="VIGI01000004">
    <property type="protein sequence ID" value="KAB8300947.1"/>
    <property type="molecule type" value="Genomic_DNA"/>
</dbReference>
<feature type="transmembrane region" description="Helical" evidence="1">
    <location>
        <begin position="37"/>
        <end position="60"/>
    </location>
</feature>
<keyword evidence="1" id="KW-1133">Transmembrane helix</keyword>
<evidence type="ECO:0000256" key="1">
    <source>
        <dbReference type="SAM" id="Phobius"/>
    </source>
</evidence>
<proteinExistence type="predicted"/>
<reference evidence="2 3" key="1">
    <citation type="submission" date="2019-06" db="EMBL/GenBank/DDBJ databases">
        <title>Genome Sequence of the Brown Rot Fungal Pathogen Monilinia laxa.</title>
        <authorList>
            <person name="De Miccolis Angelini R.M."/>
            <person name="Landi L."/>
            <person name="Abate D."/>
            <person name="Pollastro S."/>
            <person name="Romanazzi G."/>
            <person name="Faretra F."/>
        </authorList>
    </citation>
    <scope>NUCLEOTIDE SEQUENCE [LARGE SCALE GENOMIC DNA]</scope>
    <source>
        <strain evidence="2 3">Mlax316</strain>
    </source>
</reference>
<evidence type="ECO:0000313" key="2">
    <source>
        <dbReference type="EMBL" id="KAB8300947.1"/>
    </source>
</evidence>
<dbReference type="OrthoDB" id="10483072at2759"/>